<reference evidence="2 3" key="1">
    <citation type="journal article" date="2023" name="J. Hered.">
        <title>Chromosome-level genome of the wood stork (Mycteria americana) provides insight into avian chromosome evolution.</title>
        <authorList>
            <person name="Flamio R. Jr."/>
            <person name="Ramstad K.M."/>
        </authorList>
    </citation>
    <scope>NUCLEOTIDE SEQUENCE [LARGE SCALE GENOMIC DNA]</scope>
    <source>
        <strain evidence="2">JAX WOST 10</strain>
    </source>
</reference>
<proteinExistence type="predicted"/>
<dbReference type="PROSITE" id="PS50878">
    <property type="entry name" value="RT_POL"/>
    <property type="match status" value="1"/>
</dbReference>
<comment type="caution">
    <text evidence="2">The sequence shown here is derived from an EMBL/GenBank/DDBJ whole genome shotgun (WGS) entry which is preliminary data.</text>
</comment>
<keyword evidence="3" id="KW-1185">Reference proteome</keyword>
<accession>A0AAN7NP96</accession>
<dbReference type="InterPro" id="IPR000477">
    <property type="entry name" value="RT_dom"/>
</dbReference>
<dbReference type="Pfam" id="PF00078">
    <property type="entry name" value="RVT_1"/>
    <property type="match status" value="1"/>
</dbReference>
<name>A0AAN7NP96_MYCAM</name>
<evidence type="ECO:0000313" key="3">
    <source>
        <dbReference type="Proteomes" id="UP001333110"/>
    </source>
</evidence>
<feature type="domain" description="Reverse transcriptase" evidence="1">
    <location>
        <begin position="1"/>
        <end position="178"/>
    </location>
</feature>
<evidence type="ECO:0000259" key="1">
    <source>
        <dbReference type="PROSITE" id="PS50878"/>
    </source>
</evidence>
<dbReference type="AlphaFoldDB" id="A0AAN7NP96"/>
<gene>
    <name evidence="2" type="ORF">QYF61_003656</name>
</gene>
<dbReference type="EMBL" id="JAUNZN010000006">
    <property type="protein sequence ID" value="KAK4819385.1"/>
    <property type="molecule type" value="Genomic_DNA"/>
</dbReference>
<sequence>MMHQHGTSQFFHRESEFQEAFDTFPHRILLEKLAAHGLGGCTLRWVKNWLDGRAQRVVVNRVNSSWWPVSSGVPQGSVLGPVLFNIFINDLEKEIQCTLSKFADDTKLCGSVDLLEGRKALQRDLDRLDQWAEVNCMGFNKAKCWVLHLGHSNPMQRYRLGEERLESCPAEKDLGVLVDSRLNMSQQCAQVAKKANGILACIRNSVASRTRAVIMPLYWALVRPHLERCVQCWAPHYKRDIEGLERVQRRATELGKGLEHKADGERLGELALFSLEKRRLRGDLIALYNCLKGGCREVGVGLFSQVTSDRTRGNGLKLHQGRFRLDIRNNFFTERVAKH</sequence>
<protein>
    <recommendedName>
        <fullName evidence="1">Reverse transcriptase domain-containing protein</fullName>
    </recommendedName>
</protein>
<dbReference type="PANTHER" id="PTHR33332">
    <property type="entry name" value="REVERSE TRANSCRIPTASE DOMAIN-CONTAINING PROTEIN"/>
    <property type="match status" value="1"/>
</dbReference>
<evidence type="ECO:0000313" key="2">
    <source>
        <dbReference type="EMBL" id="KAK4819385.1"/>
    </source>
</evidence>
<organism evidence="2 3">
    <name type="scientific">Mycteria americana</name>
    <name type="common">Wood stork</name>
    <dbReference type="NCBI Taxonomy" id="33587"/>
    <lineage>
        <taxon>Eukaryota</taxon>
        <taxon>Metazoa</taxon>
        <taxon>Chordata</taxon>
        <taxon>Craniata</taxon>
        <taxon>Vertebrata</taxon>
        <taxon>Euteleostomi</taxon>
        <taxon>Archelosauria</taxon>
        <taxon>Archosauria</taxon>
        <taxon>Dinosauria</taxon>
        <taxon>Saurischia</taxon>
        <taxon>Theropoda</taxon>
        <taxon>Coelurosauria</taxon>
        <taxon>Aves</taxon>
        <taxon>Neognathae</taxon>
        <taxon>Neoaves</taxon>
        <taxon>Aequornithes</taxon>
        <taxon>Ciconiiformes</taxon>
        <taxon>Ciconiidae</taxon>
        <taxon>Mycteria</taxon>
    </lineage>
</organism>
<dbReference type="Proteomes" id="UP001333110">
    <property type="component" value="Unassembled WGS sequence"/>
</dbReference>